<dbReference type="EMBL" id="RBXR01000001">
    <property type="protein sequence ID" value="RKT70495.1"/>
    <property type="molecule type" value="Genomic_DNA"/>
</dbReference>
<dbReference type="Pfam" id="PF13564">
    <property type="entry name" value="DoxX_2"/>
    <property type="match status" value="1"/>
</dbReference>
<organism evidence="6 7">
    <name type="scientific">Saccharothrix variisporea</name>
    <dbReference type="NCBI Taxonomy" id="543527"/>
    <lineage>
        <taxon>Bacteria</taxon>
        <taxon>Bacillati</taxon>
        <taxon>Actinomycetota</taxon>
        <taxon>Actinomycetes</taxon>
        <taxon>Pseudonocardiales</taxon>
        <taxon>Pseudonocardiaceae</taxon>
        <taxon>Saccharothrix</taxon>
    </lineage>
</organism>
<dbReference type="Proteomes" id="UP000272729">
    <property type="component" value="Unassembled WGS sequence"/>
</dbReference>
<dbReference type="GO" id="GO:0016020">
    <property type="term" value="C:membrane"/>
    <property type="evidence" value="ECO:0007669"/>
    <property type="project" value="UniProtKB-SubCell"/>
</dbReference>
<dbReference type="InterPro" id="IPR032808">
    <property type="entry name" value="DoxX"/>
</dbReference>
<evidence type="ECO:0000256" key="4">
    <source>
        <dbReference type="ARBA" id="ARBA00023136"/>
    </source>
</evidence>
<evidence type="ECO:0000256" key="1">
    <source>
        <dbReference type="ARBA" id="ARBA00004141"/>
    </source>
</evidence>
<keyword evidence="4 5" id="KW-0472">Membrane</keyword>
<evidence type="ECO:0000256" key="3">
    <source>
        <dbReference type="ARBA" id="ARBA00022989"/>
    </source>
</evidence>
<evidence type="ECO:0000313" key="6">
    <source>
        <dbReference type="EMBL" id="RKT70495.1"/>
    </source>
</evidence>
<keyword evidence="7" id="KW-1185">Reference proteome</keyword>
<protein>
    <submittedName>
        <fullName evidence="6">DoxX-like protein</fullName>
    </submittedName>
</protein>
<sequence length="128" mass="13233">MNIALWIVTGLLALAYVAGGTAKLVMSKQKIYASGHSGHWVEDWSDGGVKAIGALELLGGLGLVLPALVGIATGLVPVAAIGLGVIMVGAAVTRFRRGEVKLVAVDFGYLALLAFVVWGRFVVEPFTG</sequence>
<evidence type="ECO:0000256" key="5">
    <source>
        <dbReference type="SAM" id="Phobius"/>
    </source>
</evidence>
<feature type="transmembrane region" description="Helical" evidence="5">
    <location>
        <begin position="63"/>
        <end position="90"/>
    </location>
</feature>
<dbReference type="AlphaFoldDB" id="A0A495XBK2"/>
<evidence type="ECO:0000313" key="7">
    <source>
        <dbReference type="Proteomes" id="UP000272729"/>
    </source>
</evidence>
<keyword evidence="3 5" id="KW-1133">Transmembrane helix</keyword>
<gene>
    <name evidence="6" type="ORF">DFJ66_3764</name>
</gene>
<evidence type="ECO:0000256" key="2">
    <source>
        <dbReference type="ARBA" id="ARBA00022692"/>
    </source>
</evidence>
<comment type="subcellular location">
    <subcellularLocation>
        <location evidence="1">Membrane</location>
        <topology evidence="1">Multi-pass membrane protein</topology>
    </subcellularLocation>
</comment>
<proteinExistence type="predicted"/>
<keyword evidence="2 5" id="KW-0812">Transmembrane</keyword>
<accession>A0A495XBK2</accession>
<name>A0A495XBK2_9PSEU</name>
<reference evidence="6 7" key="1">
    <citation type="submission" date="2018-10" db="EMBL/GenBank/DDBJ databases">
        <title>Sequencing the genomes of 1000 actinobacteria strains.</title>
        <authorList>
            <person name="Klenk H.-P."/>
        </authorList>
    </citation>
    <scope>NUCLEOTIDE SEQUENCE [LARGE SCALE GENOMIC DNA]</scope>
    <source>
        <strain evidence="6 7">DSM 43911</strain>
    </source>
</reference>
<dbReference type="RefSeq" id="WP_121222738.1">
    <property type="nucleotide sequence ID" value="NZ_JBIUBA010000090.1"/>
</dbReference>
<dbReference type="OrthoDB" id="3790625at2"/>
<feature type="transmembrane region" description="Helical" evidence="5">
    <location>
        <begin position="102"/>
        <end position="123"/>
    </location>
</feature>
<comment type="caution">
    <text evidence="6">The sequence shown here is derived from an EMBL/GenBank/DDBJ whole genome shotgun (WGS) entry which is preliminary data.</text>
</comment>